<dbReference type="CDD" id="cd05233">
    <property type="entry name" value="SDR_c"/>
    <property type="match status" value="1"/>
</dbReference>
<sequence>MQVAGKVIVVTGGANGIGRALCERFVHDGAKSVIVADLDFELASSAAHELGDPASAIGCNVAIEDQVRELVTLTLAQHGRIDLFCSNAGVTVKGTECTPDHDWQRLWDVNVMSHVYAARAVLPSMLERGEGYLLQTSSAAGILTEVGSAAYSVTKHAAVSFAEWLSIKYRRRGIRVSCLCPAGVQTQFLNDEDTIHQFLATSAVTPEDVAECVVQGLLEERFLLLPHHQVQEFFAFKGEDYDRWLHNFSRIAQKLERMEQKSKKPE</sequence>
<dbReference type="InterPro" id="IPR020904">
    <property type="entry name" value="Sc_DH/Rdtase_CS"/>
</dbReference>
<proteinExistence type="inferred from homology"/>
<dbReference type="PANTHER" id="PTHR43180:SF66">
    <property type="entry name" value="SHORT-CHAIN DEHYDROGENASE_REDUCTASE FAMILY PROTEIN"/>
    <property type="match status" value="1"/>
</dbReference>
<dbReference type="Proteomes" id="UP000315700">
    <property type="component" value="Chromosome"/>
</dbReference>
<feature type="domain" description="Ketoreductase" evidence="3">
    <location>
        <begin position="6"/>
        <end position="185"/>
    </location>
</feature>
<dbReference type="InterPro" id="IPR002347">
    <property type="entry name" value="SDR_fam"/>
</dbReference>
<dbReference type="SMART" id="SM00822">
    <property type="entry name" value="PKS_KR"/>
    <property type="match status" value="1"/>
</dbReference>
<dbReference type="PANTHER" id="PTHR43180">
    <property type="entry name" value="3-OXOACYL-(ACYL-CARRIER-PROTEIN) REDUCTASE (AFU_ORTHOLOGUE AFUA_6G11210)"/>
    <property type="match status" value="1"/>
</dbReference>
<dbReference type="EMBL" id="CP036271">
    <property type="protein sequence ID" value="QDT55340.1"/>
    <property type="molecule type" value="Genomic_DNA"/>
</dbReference>
<dbReference type="PRINTS" id="PR00081">
    <property type="entry name" value="GDHRDH"/>
</dbReference>
<dbReference type="PROSITE" id="PS00061">
    <property type="entry name" value="ADH_SHORT"/>
    <property type="match status" value="1"/>
</dbReference>
<dbReference type="AlphaFoldDB" id="A0A517SGU9"/>
<dbReference type="Pfam" id="PF00106">
    <property type="entry name" value="adh_short"/>
    <property type="match status" value="1"/>
</dbReference>
<dbReference type="InterPro" id="IPR036291">
    <property type="entry name" value="NAD(P)-bd_dom_sf"/>
</dbReference>
<dbReference type="InterPro" id="IPR057326">
    <property type="entry name" value="KR_dom"/>
</dbReference>
<dbReference type="Gene3D" id="3.40.50.720">
    <property type="entry name" value="NAD(P)-binding Rossmann-like Domain"/>
    <property type="match status" value="1"/>
</dbReference>
<dbReference type="InParanoid" id="A0A517SGU9"/>
<keyword evidence="2 4" id="KW-0560">Oxidoreductase</keyword>
<evidence type="ECO:0000313" key="4">
    <source>
        <dbReference type="EMBL" id="QDT55340.1"/>
    </source>
</evidence>
<dbReference type="GO" id="GO:0016491">
    <property type="term" value="F:oxidoreductase activity"/>
    <property type="evidence" value="ECO:0007669"/>
    <property type="project" value="UniProtKB-KW"/>
</dbReference>
<evidence type="ECO:0000256" key="2">
    <source>
        <dbReference type="ARBA" id="ARBA00023002"/>
    </source>
</evidence>
<name>A0A517SGU9_9PLAN</name>
<dbReference type="SUPFAM" id="SSF51735">
    <property type="entry name" value="NAD(P)-binding Rossmann-fold domains"/>
    <property type="match status" value="1"/>
</dbReference>
<dbReference type="KEGG" id="ccos:Pan44_33830"/>
<organism evidence="4 5">
    <name type="scientific">Caulifigura coniformis</name>
    <dbReference type="NCBI Taxonomy" id="2527983"/>
    <lineage>
        <taxon>Bacteria</taxon>
        <taxon>Pseudomonadati</taxon>
        <taxon>Planctomycetota</taxon>
        <taxon>Planctomycetia</taxon>
        <taxon>Planctomycetales</taxon>
        <taxon>Planctomycetaceae</taxon>
        <taxon>Caulifigura</taxon>
    </lineage>
</organism>
<comment type="similarity">
    <text evidence="1">Belongs to the short-chain dehydrogenases/reductases (SDR) family.</text>
</comment>
<evidence type="ECO:0000313" key="5">
    <source>
        <dbReference type="Proteomes" id="UP000315700"/>
    </source>
</evidence>
<reference evidence="4 5" key="1">
    <citation type="submission" date="2019-02" db="EMBL/GenBank/DDBJ databases">
        <title>Deep-cultivation of Planctomycetes and their phenomic and genomic characterization uncovers novel biology.</title>
        <authorList>
            <person name="Wiegand S."/>
            <person name="Jogler M."/>
            <person name="Boedeker C."/>
            <person name="Pinto D."/>
            <person name="Vollmers J."/>
            <person name="Rivas-Marin E."/>
            <person name="Kohn T."/>
            <person name="Peeters S.H."/>
            <person name="Heuer A."/>
            <person name="Rast P."/>
            <person name="Oberbeckmann S."/>
            <person name="Bunk B."/>
            <person name="Jeske O."/>
            <person name="Meyerdierks A."/>
            <person name="Storesund J.E."/>
            <person name="Kallscheuer N."/>
            <person name="Luecker S."/>
            <person name="Lage O.M."/>
            <person name="Pohl T."/>
            <person name="Merkel B.J."/>
            <person name="Hornburger P."/>
            <person name="Mueller R.-W."/>
            <person name="Bruemmer F."/>
            <person name="Labrenz M."/>
            <person name="Spormann A.M."/>
            <person name="Op den Camp H."/>
            <person name="Overmann J."/>
            <person name="Amann R."/>
            <person name="Jetten M.S.M."/>
            <person name="Mascher T."/>
            <person name="Medema M.H."/>
            <person name="Devos D.P."/>
            <person name="Kaster A.-K."/>
            <person name="Ovreas L."/>
            <person name="Rohde M."/>
            <person name="Galperin M.Y."/>
            <person name="Jogler C."/>
        </authorList>
    </citation>
    <scope>NUCLEOTIDE SEQUENCE [LARGE SCALE GENOMIC DNA]</scope>
    <source>
        <strain evidence="4 5">Pan44</strain>
    </source>
</reference>
<dbReference type="RefSeq" id="WP_145031105.1">
    <property type="nucleotide sequence ID" value="NZ_CP036271.1"/>
</dbReference>
<keyword evidence="5" id="KW-1185">Reference proteome</keyword>
<gene>
    <name evidence="4" type="primary">ptlF</name>
    <name evidence="4" type="ORF">Pan44_33830</name>
</gene>
<evidence type="ECO:0000256" key="1">
    <source>
        <dbReference type="ARBA" id="ARBA00006484"/>
    </source>
</evidence>
<dbReference type="EC" id="1.1.1.340" evidence="4"/>
<accession>A0A517SGU9</accession>
<evidence type="ECO:0000259" key="3">
    <source>
        <dbReference type="SMART" id="SM00822"/>
    </source>
</evidence>
<protein>
    <submittedName>
        <fullName evidence="4">1-deoxy-11-beta-hydroxypentalenate dehydrogenase</fullName>
        <ecNumber evidence="4">1.1.1.340</ecNumber>
    </submittedName>
</protein>
<dbReference type="OrthoDB" id="210852at2"/>